<gene>
    <name evidence="2" type="ORF">H8B17_07015</name>
</gene>
<feature type="domain" description="Endonuclease/exonuclease/phosphatase" evidence="1">
    <location>
        <begin position="58"/>
        <end position="307"/>
    </location>
</feature>
<reference evidence="2 3" key="1">
    <citation type="submission" date="2020-08" db="EMBL/GenBank/DDBJ databases">
        <title>Sphingobacterium sp. DN00404 isolated from aquaculture water.</title>
        <authorList>
            <person name="Zhang M."/>
        </authorList>
    </citation>
    <scope>NUCLEOTIDE SEQUENCE [LARGE SCALE GENOMIC DNA]</scope>
    <source>
        <strain evidence="2 3">KCTC 32294</strain>
    </source>
</reference>
<dbReference type="InterPro" id="IPR038772">
    <property type="entry name" value="Sph/SMPD2-like"/>
</dbReference>
<dbReference type="Proteomes" id="UP000606494">
    <property type="component" value="Unassembled WGS sequence"/>
</dbReference>
<comment type="caution">
    <text evidence="2">The sequence shown here is derived from an EMBL/GenBank/DDBJ whole genome shotgun (WGS) entry which is preliminary data.</text>
</comment>
<dbReference type="PANTHER" id="PTHR16320:SF1">
    <property type="entry name" value="SPHINGOMYELINASE DDB_G0288017"/>
    <property type="match status" value="1"/>
</dbReference>
<evidence type="ECO:0000313" key="3">
    <source>
        <dbReference type="Proteomes" id="UP000606494"/>
    </source>
</evidence>
<dbReference type="GO" id="GO:0004519">
    <property type="term" value="F:endonuclease activity"/>
    <property type="evidence" value="ECO:0007669"/>
    <property type="project" value="UniProtKB-KW"/>
</dbReference>
<proteinExistence type="predicted"/>
<keyword evidence="3" id="KW-1185">Reference proteome</keyword>
<sequence>MTSHKQKYWRKVLSVSFLPIVCGLYFTKTTHSHTNTTSYIDGNIITLAELNNGQLSLLTYNVAGLPDFLSAAVNSRAKSMKEISQKINHFDIVNVQEDFHYHHELYESGNNHRYRTEHKVAVPYGDGLNTFSKYPIQETRRIPWQHCNGSDCLAAKGFSFSRIVVAKDVSIDVYNIHATAQDDNKAAHARKRNIEQLADYINTHSTENAVIVMGDFNAHFAAAWDNLPWFVDQTQVKDVWVTLMKNGTSPLPYQTFVPNDKLTLTDTCESIDKIFFRNSAVIKFTPKKYKVEKQYFTDRDNIPLSDHYAISCVLQWEIK</sequence>
<dbReference type="RefSeq" id="WP_190308500.1">
    <property type="nucleotide sequence ID" value="NZ_JACNYK010000002.1"/>
</dbReference>
<evidence type="ECO:0000313" key="2">
    <source>
        <dbReference type="EMBL" id="MBD1425328.1"/>
    </source>
</evidence>
<organism evidence="2 3">
    <name type="scientific">Sphingobacterium arenae</name>
    <dbReference type="NCBI Taxonomy" id="1280598"/>
    <lineage>
        <taxon>Bacteria</taxon>
        <taxon>Pseudomonadati</taxon>
        <taxon>Bacteroidota</taxon>
        <taxon>Sphingobacteriia</taxon>
        <taxon>Sphingobacteriales</taxon>
        <taxon>Sphingobacteriaceae</taxon>
        <taxon>Sphingobacterium</taxon>
    </lineage>
</organism>
<dbReference type="Pfam" id="PF03372">
    <property type="entry name" value="Exo_endo_phos"/>
    <property type="match status" value="1"/>
</dbReference>
<accession>A0ABR7Y1Z6</accession>
<keyword evidence="2" id="KW-0255">Endonuclease</keyword>
<name>A0ABR7Y1Z6_9SPHI</name>
<dbReference type="InterPro" id="IPR005135">
    <property type="entry name" value="Endo/exonuclease/phosphatase"/>
</dbReference>
<dbReference type="Gene3D" id="3.60.10.10">
    <property type="entry name" value="Endonuclease/exonuclease/phosphatase"/>
    <property type="match status" value="1"/>
</dbReference>
<dbReference type="PANTHER" id="PTHR16320">
    <property type="entry name" value="SPHINGOMYELINASE FAMILY MEMBER"/>
    <property type="match status" value="1"/>
</dbReference>
<dbReference type="EMBL" id="JACNYK010000002">
    <property type="protein sequence ID" value="MBD1425328.1"/>
    <property type="molecule type" value="Genomic_DNA"/>
</dbReference>
<protein>
    <submittedName>
        <fullName evidence="2">Endonuclease/exonuclease/phosphatase family protein</fullName>
    </submittedName>
</protein>
<keyword evidence="2" id="KW-0540">Nuclease</keyword>
<evidence type="ECO:0000259" key="1">
    <source>
        <dbReference type="Pfam" id="PF03372"/>
    </source>
</evidence>
<dbReference type="InterPro" id="IPR036691">
    <property type="entry name" value="Endo/exonu/phosph_ase_sf"/>
</dbReference>
<keyword evidence="2" id="KW-0378">Hydrolase</keyword>
<dbReference type="SUPFAM" id="SSF56219">
    <property type="entry name" value="DNase I-like"/>
    <property type="match status" value="1"/>
</dbReference>